<feature type="domain" description="MoaB/Mog" evidence="1">
    <location>
        <begin position="9"/>
        <end position="176"/>
    </location>
</feature>
<dbReference type="SMART" id="SM00852">
    <property type="entry name" value="MoCF_biosynth"/>
    <property type="match status" value="1"/>
</dbReference>
<dbReference type="Gene3D" id="3.40.980.10">
    <property type="entry name" value="MoaB/Mog-like domain"/>
    <property type="match status" value="1"/>
</dbReference>
<keyword evidence="3" id="KW-1185">Reference proteome</keyword>
<dbReference type="EMBL" id="CP002452">
    <property type="protein sequence ID" value="ADV46679.1"/>
    <property type="molecule type" value="Genomic_DNA"/>
</dbReference>
<accession>E6WZN8</accession>
<evidence type="ECO:0000259" key="1">
    <source>
        <dbReference type="SMART" id="SM00852"/>
    </source>
</evidence>
<proteinExistence type="predicted"/>
<dbReference type="PANTHER" id="PTHR13939:SF0">
    <property type="entry name" value="NMN AMIDOHYDROLASE-LIKE PROTEIN YFAY"/>
    <property type="match status" value="1"/>
</dbReference>
<reference evidence="2 3" key="1">
    <citation type="journal article" date="2011" name="Stand. Genomic Sci.">
        <title>Complete genome sequence of Nitratifractor salsuginis type strain (E9I37-1).</title>
        <authorList>
            <person name="Anderson I."/>
            <person name="Sikorski J."/>
            <person name="Zeytun A."/>
            <person name="Nolan M."/>
            <person name="Lapidus A."/>
            <person name="Lucas S."/>
            <person name="Hammon N."/>
            <person name="Deshpande S."/>
            <person name="Cheng J.F."/>
            <person name="Tapia R."/>
            <person name="Han C."/>
            <person name="Goodwin L."/>
            <person name="Pitluck S."/>
            <person name="Liolios K."/>
            <person name="Pagani I."/>
            <person name="Ivanova N."/>
            <person name="Huntemann M."/>
            <person name="Mavromatis K."/>
            <person name="Ovchinikova G."/>
            <person name="Pati A."/>
            <person name="Chen A."/>
            <person name="Palaniappan K."/>
            <person name="Land M."/>
            <person name="Hauser L."/>
            <person name="Brambilla E.M."/>
            <person name="Ngatchou-Djao O.D."/>
            <person name="Rohde M."/>
            <person name="Tindall B.J."/>
            <person name="Goker M."/>
            <person name="Detter J.C."/>
            <person name="Woyke T."/>
            <person name="Bristow J."/>
            <person name="Eisen J.A."/>
            <person name="Markowitz V."/>
            <person name="Hugenholtz P."/>
            <person name="Klenk H.P."/>
            <person name="Kyrpides N.C."/>
        </authorList>
    </citation>
    <scope>NUCLEOTIDE SEQUENCE [LARGE SCALE GENOMIC DNA]</scope>
    <source>
        <strain evidence="3">DSM 16511 / JCM 12458 / E9I37-1</strain>
    </source>
</reference>
<dbReference type="InterPro" id="IPR050101">
    <property type="entry name" value="CinA"/>
</dbReference>
<dbReference type="PANTHER" id="PTHR13939">
    <property type="entry name" value="NICOTINAMIDE-NUCLEOTIDE AMIDOHYDROLASE PNCC"/>
    <property type="match status" value="1"/>
</dbReference>
<evidence type="ECO:0000313" key="2">
    <source>
        <dbReference type="EMBL" id="ADV46679.1"/>
    </source>
</evidence>
<dbReference type="eggNOG" id="COG1058">
    <property type="taxonomic scope" value="Bacteria"/>
</dbReference>
<protein>
    <submittedName>
        <fullName evidence="2">Molybdopterin binding domain protein</fullName>
    </submittedName>
</protein>
<gene>
    <name evidence="2" type="ordered locus">Nitsa_1430</name>
</gene>
<dbReference type="KEGG" id="nsa:Nitsa_1430"/>
<dbReference type="SUPFAM" id="SSF53218">
    <property type="entry name" value="Molybdenum cofactor biosynthesis proteins"/>
    <property type="match status" value="1"/>
</dbReference>
<dbReference type="Proteomes" id="UP000008633">
    <property type="component" value="Chromosome"/>
</dbReference>
<dbReference type="OrthoDB" id="9801454at2"/>
<dbReference type="RefSeq" id="WP_013554368.1">
    <property type="nucleotide sequence ID" value="NC_014935.1"/>
</dbReference>
<dbReference type="InterPro" id="IPR001453">
    <property type="entry name" value="MoaB/Mog_dom"/>
</dbReference>
<dbReference type="Pfam" id="PF00994">
    <property type="entry name" value="MoCF_biosynth"/>
    <property type="match status" value="1"/>
</dbReference>
<reference evidence="3" key="2">
    <citation type="submission" date="2011-01" db="EMBL/GenBank/DDBJ databases">
        <title>The complete genome of Nitratifractor salsuginis DSM 16511.</title>
        <authorList>
            <consortium name="US DOE Joint Genome Institute (JGI-PGF)"/>
            <person name="Lucas S."/>
            <person name="Copeland A."/>
            <person name="Lapidus A."/>
            <person name="Bruce D."/>
            <person name="Goodwin L."/>
            <person name="Pitluck S."/>
            <person name="Kyrpides N."/>
            <person name="Mavromatis K."/>
            <person name="Ivanova N."/>
            <person name="Mikhailova N."/>
            <person name="Zeytun A."/>
            <person name="Detter J.C."/>
            <person name="Tapia R."/>
            <person name="Han C."/>
            <person name="Land M."/>
            <person name="Hauser L."/>
            <person name="Markowitz V."/>
            <person name="Cheng J.-F."/>
            <person name="Hugenholtz P."/>
            <person name="Woyke T."/>
            <person name="Wu D."/>
            <person name="Tindall B."/>
            <person name="Schuetze A."/>
            <person name="Brambilla E."/>
            <person name="Klenk H.-P."/>
            <person name="Eisen J.A."/>
        </authorList>
    </citation>
    <scope>NUCLEOTIDE SEQUENCE [LARGE SCALE GENOMIC DNA]</scope>
    <source>
        <strain evidence="3">DSM 16511 / JCM 12458 / E9I37-1</strain>
    </source>
</reference>
<evidence type="ECO:0000313" key="3">
    <source>
        <dbReference type="Proteomes" id="UP000008633"/>
    </source>
</evidence>
<sequence>MKHNEPKFFFLIIGTEILNRRRQDRHFDFVSQALLERGYKLSGSFTIEDDPELIVKTLKFLAEIPESVVFSFGGIGSTPDDHTRLAAAEALRDGKLVTQPEAKAIIEERLKTMEVPDKRYPLRMAELPEGARLLKNNPVNGMPGFYLDDRFFFVPGFPEMAHPMILEALDRFFPHQEQKSVRKTLTALTRESALIDVMEHLPEGVELSSLPKLYSDGPRVVISLSGEDPKAVQEAYDRFVQALEERDIPYSEGDDTSQ</sequence>
<dbReference type="InterPro" id="IPR036425">
    <property type="entry name" value="MoaB/Mog-like_dom_sf"/>
</dbReference>
<dbReference type="AlphaFoldDB" id="E6WZN8"/>
<dbReference type="STRING" id="749222.Nitsa_1430"/>
<name>E6WZN8_NITSE</name>
<organism evidence="2 3">
    <name type="scientific">Nitratifractor salsuginis (strain DSM 16511 / JCM 12458 / E9I37-1)</name>
    <dbReference type="NCBI Taxonomy" id="749222"/>
    <lineage>
        <taxon>Bacteria</taxon>
        <taxon>Pseudomonadati</taxon>
        <taxon>Campylobacterota</taxon>
        <taxon>Epsilonproteobacteria</taxon>
        <taxon>Campylobacterales</taxon>
        <taxon>Sulfurovaceae</taxon>
        <taxon>Nitratifractor</taxon>
    </lineage>
</organism>
<dbReference type="HOGENOM" id="CLU_030805_0_1_7"/>